<dbReference type="SMART" id="SM00275">
    <property type="entry name" value="G_alpha"/>
    <property type="match status" value="1"/>
</dbReference>
<dbReference type="PROSITE" id="PS51882">
    <property type="entry name" value="G_ALPHA"/>
    <property type="match status" value="1"/>
</dbReference>
<dbReference type="CDD" id="cd00066">
    <property type="entry name" value="G-alpha"/>
    <property type="match status" value="1"/>
</dbReference>
<evidence type="ECO:0000256" key="5">
    <source>
        <dbReference type="PIRSR" id="PIRSR601019-1"/>
    </source>
</evidence>
<keyword evidence="2 5" id="KW-0547">Nucleotide-binding</keyword>
<dbReference type="GO" id="GO:0005737">
    <property type="term" value="C:cytoplasm"/>
    <property type="evidence" value="ECO:0007669"/>
    <property type="project" value="TreeGrafter"/>
</dbReference>
<organism evidence="7 8">
    <name type="scientific">Ganoderma sinense ZZ0214-1</name>
    <dbReference type="NCBI Taxonomy" id="1077348"/>
    <lineage>
        <taxon>Eukaryota</taxon>
        <taxon>Fungi</taxon>
        <taxon>Dikarya</taxon>
        <taxon>Basidiomycota</taxon>
        <taxon>Agaricomycotina</taxon>
        <taxon>Agaricomycetes</taxon>
        <taxon>Polyporales</taxon>
        <taxon>Polyporaceae</taxon>
        <taxon>Ganoderma</taxon>
    </lineage>
</organism>
<dbReference type="AlphaFoldDB" id="A0A2G8RPT9"/>
<name>A0A2G8RPT9_9APHY</name>
<gene>
    <name evidence="7" type="ORF">GSI_14834</name>
</gene>
<evidence type="ECO:0000256" key="1">
    <source>
        <dbReference type="ARBA" id="ARBA00022723"/>
    </source>
</evidence>
<dbReference type="SUPFAM" id="SSF52540">
    <property type="entry name" value="P-loop containing nucleoside triphosphate hydrolases"/>
    <property type="match status" value="1"/>
</dbReference>
<dbReference type="SUPFAM" id="SSF47895">
    <property type="entry name" value="Transducin (alpha subunit), insertion domain"/>
    <property type="match status" value="1"/>
</dbReference>
<keyword evidence="8" id="KW-1185">Reference proteome</keyword>
<dbReference type="GO" id="GO:0000750">
    <property type="term" value="P:pheromone-dependent signal transduction involved in conjugation with cellular fusion"/>
    <property type="evidence" value="ECO:0007669"/>
    <property type="project" value="TreeGrafter"/>
</dbReference>
<dbReference type="PRINTS" id="PR00318">
    <property type="entry name" value="GPROTEINA"/>
</dbReference>
<dbReference type="STRING" id="1077348.A0A2G8RPT9"/>
<keyword evidence="3 5" id="KW-0342">GTP-binding</keyword>
<dbReference type="GO" id="GO:0005525">
    <property type="term" value="F:GTP binding"/>
    <property type="evidence" value="ECO:0007669"/>
    <property type="project" value="UniProtKB-KW"/>
</dbReference>
<dbReference type="EMBL" id="AYKW01000068">
    <property type="protein sequence ID" value="PIL23522.1"/>
    <property type="molecule type" value="Genomic_DNA"/>
</dbReference>
<evidence type="ECO:0000256" key="2">
    <source>
        <dbReference type="ARBA" id="ARBA00022741"/>
    </source>
</evidence>
<dbReference type="Pfam" id="PF00503">
    <property type="entry name" value="G-alpha"/>
    <property type="match status" value="1"/>
</dbReference>
<protein>
    <submittedName>
        <fullName evidence="7">Uncharacterized protein</fullName>
    </submittedName>
</protein>
<dbReference type="GO" id="GO:0005834">
    <property type="term" value="C:heterotrimeric G-protein complex"/>
    <property type="evidence" value="ECO:0007669"/>
    <property type="project" value="TreeGrafter"/>
</dbReference>
<dbReference type="InterPro" id="IPR001019">
    <property type="entry name" value="Gprotein_alpha_su"/>
</dbReference>
<evidence type="ECO:0000313" key="8">
    <source>
        <dbReference type="Proteomes" id="UP000230002"/>
    </source>
</evidence>
<accession>A0A2G8RPT9</accession>
<dbReference type="GO" id="GO:0031683">
    <property type="term" value="F:G-protein beta/gamma-subunit complex binding"/>
    <property type="evidence" value="ECO:0007669"/>
    <property type="project" value="InterPro"/>
</dbReference>
<reference evidence="7 8" key="1">
    <citation type="journal article" date="2015" name="Sci. Rep.">
        <title>Chromosome-level genome map provides insights into diverse defense mechanisms in the medicinal fungus Ganoderma sinense.</title>
        <authorList>
            <person name="Zhu Y."/>
            <person name="Xu J."/>
            <person name="Sun C."/>
            <person name="Zhou S."/>
            <person name="Xu H."/>
            <person name="Nelson D.R."/>
            <person name="Qian J."/>
            <person name="Song J."/>
            <person name="Luo H."/>
            <person name="Xiang L."/>
            <person name="Li Y."/>
            <person name="Xu Z."/>
            <person name="Ji A."/>
            <person name="Wang L."/>
            <person name="Lu S."/>
            <person name="Hayward A."/>
            <person name="Sun W."/>
            <person name="Li X."/>
            <person name="Schwartz D.C."/>
            <person name="Wang Y."/>
            <person name="Chen S."/>
        </authorList>
    </citation>
    <scope>NUCLEOTIDE SEQUENCE [LARGE SCALE GENOMIC DNA]</scope>
    <source>
        <strain evidence="7 8">ZZ0214-1</strain>
    </source>
</reference>
<dbReference type="PANTHER" id="PTHR10218">
    <property type="entry name" value="GTP-BINDING PROTEIN ALPHA SUBUNIT"/>
    <property type="match status" value="1"/>
</dbReference>
<dbReference type="Gene3D" id="3.40.50.300">
    <property type="entry name" value="P-loop containing nucleotide triphosphate hydrolases"/>
    <property type="match status" value="1"/>
</dbReference>
<sequence>MLKVLLLGSAGSGKSTVLKQLRLAHGVPFSPQEIEFYRQHIFLNLTQGLKRVVDAMKDMGLEVSPENLDLVPILNDAKDVQDNKPYPAEYRDVLKRLWEDPNVQAAYARGNEAALPDYLQYFYADLDRFFKPSYVPTEKDIVHSYVPTTGISETHLTRLSRRGYDLLVVDVGGQNSEREKWIDCFENVACVVFVVNLSGYDQRLSEDKSTNQMMDTMTIWDSISQSHLFRWTPVVSSAPSLDRASSFQHQEKPPIIFDAIYR</sequence>
<comment type="caution">
    <text evidence="7">The sequence shown here is derived from an EMBL/GenBank/DDBJ whole genome shotgun (WGS) entry which is preliminary data.</text>
</comment>
<evidence type="ECO:0000256" key="3">
    <source>
        <dbReference type="ARBA" id="ARBA00023134"/>
    </source>
</evidence>
<dbReference type="GO" id="GO:0003924">
    <property type="term" value="F:GTPase activity"/>
    <property type="evidence" value="ECO:0007669"/>
    <property type="project" value="InterPro"/>
</dbReference>
<dbReference type="PANTHER" id="PTHR10218:SF242">
    <property type="entry name" value="GUANINE NUCLEOTIDE-BINDING PROTEIN ALPHA-1 SUBUNIT"/>
    <property type="match status" value="1"/>
</dbReference>
<keyword evidence="4" id="KW-0807">Transducer</keyword>
<dbReference type="GO" id="GO:0007186">
    <property type="term" value="P:G protein-coupled receptor signaling pathway"/>
    <property type="evidence" value="ECO:0007669"/>
    <property type="project" value="InterPro"/>
</dbReference>
<evidence type="ECO:0000256" key="6">
    <source>
        <dbReference type="PIRSR" id="PIRSR601019-2"/>
    </source>
</evidence>
<dbReference type="InterPro" id="IPR011025">
    <property type="entry name" value="GproteinA_insert"/>
</dbReference>
<evidence type="ECO:0000313" key="7">
    <source>
        <dbReference type="EMBL" id="PIL23522.1"/>
    </source>
</evidence>
<feature type="binding site" evidence="6">
    <location>
        <position position="148"/>
    </location>
    <ligand>
        <name>Mg(2+)</name>
        <dbReference type="ChEBI" id="CHEBI:18420"/>
    </ligand>
</feature>
<dbReference type="Gene3D" id="1.10.400.10">
    <property type="entry name" value="GI Alpha 1, domain 2-like"/>
    <property type="match status" value="1"/>
</dbReference>
<feature type="binding site" evidence="6">
    <location>
        <position position="15"/>
    </location>
    <ligand>
        <name>Mg(2+)</name>
        <dbReference type="ChEBI" id="CHEBI:18420"/>
    </ligand>
</feature>
<dbReference type="FunFam" id="3.40.50.300:FF:000692">
    <property type="entry name" value="Guanine nucleotide-binding protein subunit alpha"/>
    <property type="match status" value="1"/>
</dbReference>
<dbReference type="GO" id="GO:0001664">
    <property type="term" value="F:G protein-coupled receptor binding"/>
    <property type="evidence" value="ECO:0007669"/>
    <property type="project" value="TreeGrafter"/>
</dbReference>
<keyword evidence="1 6" id="KW-0479">Metal-binding</keyword>
<feature type="binding site" evidence="5">
    <location>
        <begin position="170"/>
        <end position="174"/>
    </location>
    <ligand>
        <name>GTP</name>
        <dbReference type="ChEBI" id="CHEBI:37565"/>
    </ligand>
</feature>
<dbReference type="Proteomes" id="UP000230002">
    <property type="component" value="Unassembled WGS sequence"/>
</dbReference>
<dbReference type="GO" id="GO:0046872">
    <property type="term" value="F:metal ion binding"/>
    <property type="evidence" value="ECO:0007669"/>
    <property type="project" value="UniProtKB-KW"/>
</dbReference>
<keyword evidence="6" id="KW-0460">Magnesium</keyword>
<evidence type="ECO:0000256" key="4">
    <source>
        <dbReference type="ARBA" id="ARBA00023224"/>
    </source>
</evidence>
<dbReference type="OrthoDB" id="5817230at2759"/>
<proteinExistence type="predicted"/>
<dbReference type="InterPro" id="IPR027417">
    <property type="entry name" value="P-loop_NTPase"/>
</dbReference>